<evidence type="ECO:0000259" key="4">
    <source>
        <dbReference type="PROSITE" id="PS51898"/>
    </source>
</evidence>
<dbReference type="InterPro" id="IPR002104">
    <property type="entry name" value="Integrase_catalytic"/>
</dbReference>
<organism evidence="5 6">
    <name type="scientific">Prosthecochloris vibrioformis</name>
    <name type="common">Chlorobium vibrioforme</name>
    <dbReference type="NCBI Taxonomy" id="1098"/>
    <lineage>
        <taxon>Bacteria</taxon>
        <taxon>Pseudomonadati</taxon>
        <taxon>Chlorobiota</taxon>
        <taxon>Chlorobiia</taxon>
        <taxon>Chlorobiales</taxon>
        <taxon>Chlorobiaceae</taxon>
        <taxon>Prosthecochloris</taxon>
    </lineage>
</organism>
<comment type="similarity">
    <text evidence="1">Belongs to the 'phage' integrase family.</text>
</comment>
<evidence type="ECO:0000256" key="2">
    <source>
        <dbReference type="ARBA" id="ARBA00023125"/>
    </source>
</evidence>
<protein>
    <submittedName>
        <fullName evidence="5">Site-specific integrase</fullName>
    </submittedName>
</protein>
<dbReference type="InterPro" id="IPR035386">
    <property type="entry name" value="Arm-DNA-bind_5"/>
</dbReference>
<dbReference type="GO" id="GO:0006310">
    <property type="term" value="P:DNA recombination"/>
    <property type="evidence" value="ECO:0007669"/>
    <property type="project" value="UniProtKB-KW"/>
</dbReference>
<dbReference type="GO" id="GO:0003677">
    <property type="term" value="F:DNA binding"/>
    <property type="evidence" value="ECO:0007669"/>
    <property type="project" value="UniProtKB-KW"/>
</dbReference>
<evidence type="ECO:0000256" key="3">
    <source>
        <dbReference type="ARBA" id="ARBA00023172"/>
    </source>
</evidence>
<dbReference type="Proteomes" id="UP000309544">
    <property type="component" value="Unassembled WGS sequence"/>
</dbReference>
<dbReference type="Pfam" id="PF17293">
    <property type="entry name" value="Arm-DNA-bind_5"/>
    <property type="match status" value="1"/>
</dbReference>
<dbReference type="Gene3D" id="1.10.150.130">
    <property type="match status" value="1"/>
</dbReference>
<dbReference type="Gene3D" id="1.10.443.10">
    <property type="entry name" value="Intergrase catalytic core"/>
    <property type="match status" value="1"/>
</dbReference>
<dbReference type="InterPro" id="IPR025269">
    <property type="entry name" value="SAM-like_dom"/>
</dbReference>
<evidence type="ECO:0000313" key="6">
    <source>
        <dbReference type="Proteomes" id="UP000309544"/>
    </source>
</evidence>
<gene>
    <name evidence="5" type="ORF">FGF68_04110</name>
</gene>
<reference evidence="5 6" key="1">
    <citation type="submission" date="2019-05" db="EMBL/GenBank/DDBJ databases">
        <title>Draft Whole-Genome sequence of the green sulfur bacterium Prosthecochloris vibrioformis DSM 260.</title>
        <authorList>
            <person name="Meyer T.E."/>
            <person name="Kyndt J.A."/>
        </authorList>
    </citation>
    <scope>NUCLEOTIDE SEQUENCE [LARGE SCALE GENOMIC DNA]</scope>
    <source>
        <strain evidence="5 6">DSM 260</strain>
    </source>
</reference>
<accession>A0A5C4S2V1</accession>
<dbReference type="InterPro" id="IPR050090">
    <property type="entry name" value="Tyrosine_recombinase_XerCD"/>
</dbReference>
<evidence type="ECO:0000256" key="1">
    <source>
        <dbReference type="ARBA" id="ARBA00008857"/>
    </source>
</evidence>
<dbReference type="PANTHER" id="PTHR30349:SF64">
    <property type="entry name" value="PROPHAGE INTEGRASE INTD-RELATED"/>
    <property type="match status" value="1"/>
</dbReference>
<dbReference type="InterPro" id="IPR010998">
    <property type="entry name" value="Integrase_recombinase_N"/>
</dbReference>
<proteinExistence type="inferred from homology"/>
<dbReference type="PROSITE" id="PS51898">
    <property type="entry name" value="TYR_RECOMBINASE"/>
    <property type="match status" value="1"/>
</dbReference>
<dbReference type="InterPro" id="IPR013762">
    <property type="entry name" value="Integrase-like_cat_sf"/>
</dbReference>
<dbReference type="SUPFAM" id="SSF56349">
    <property type="entry name" value="DNA breaking-rejoining enzymes"/>
    <property type="match status" value="1"/>
</dbReference>
<dbReference type="PANTHER" id="PTHR30349">
    <property type="entry name" value="PHAGE INTEGRASE-RELATED"/>
    <property type="match status" value="1"/>
</dbReference>
<dbReference type="InterPro" id="IPR011010">
    <property type="entry name" value="DNA_brk_join_enz"/>
</dbReference>
<sequence length="384" mass="43588">MSVKLAKRKQGKSGRISLYLVYYRGTVPGPDGKVKALRDYEYLNLYLDDKPRTSAEKEHNKKILELANSIKAKRELEIKNGQYGFDAGVKGKALFLEYFRAEAEKKAKPDDTGNWASTLKHMTSYVGKRYSSGITFQEIDKAFCEGFKDYLRDEAATRTGKGLASASQAAYYGKFKACLNKAIKDGILSIDPAKGVSRPKIISHKREYLTFDELQAMAKTECRNPTLKRMFLFSCLTGLRFSDCHKLTWGEVQQYGDGWRIVFHQQKTKGLQYHDISQQARELMGKQGAPGERVFFAISKYSAYLSIVLREWALKAGITKHLTFHSGRHTFAVLQLENGTDIYTLSKLLGHREIEVTAIYADILDKTRREAMTERIPELSGLNI</sequence>
<dbReference type="Pfam" id="PF13102">
    <property type="entry name" value="Phage_int_SAM_5"/>
    <property type="match status" value="1"/>
</dbReference>
<name>A0A5C4S2V1_PROVB</name>
<dbReference type="Pfam" id="PF00589">
    <property type="entry name" value="Phage_integrase"/>
    <property type="match status" value="1"/>
</dbReference>
<dbReference type="EMBL" id="VDCI01000002">
    <property type="protein sequence ID" value="TNJ37462.1"/>
    <property type="molecule type" value="Genomic_DNA"/>
</dbReference>
<keyword evidence="3" id="KW-0233">DNA recombination</keyword>
<keyword evidence="6" id="KW-1185">Reference proteome</keyword>
<keyword evidence="2" id="KW-0238">DNA-binding</keyword>
<feature type="domain" description="Tyr recombinase" evidence="4">
    <location>
        <begin position="204"/>
        <end position="373"/>
    </location>
</feature>
<dbReference type="GO" id="GO:0015074">
    <property type="term" value="P:DNA integration"/>
    <property type="evidence" value="ECO:0007669"/>
    <property type="project" value="InterPro"/>
</dbReference>
<evidence type="ECO:0000313" key="5">
    <source>
        <dbReference type="EMBL" id="TNJ37462.1"/>
    </source>
</evidence>
<comment type="caution">
    <text evidence="5">The sequence shown here is derived from an EMBL/GenBank/DDBJ whole genome shotgun (WGS) entry which is preliminary data.</text>
</comment>
<dbReference type="CDD" id="cd01185">
    <property type="entry name" value="INTN1_C_like"/>
    <property type="match status" value="1"/>
</dbReference>
<dbReference type="AlphaFoldDB" id="A0A5C4S2V1"/>